<sequence length="273" mass="32229">MAKKENYISIIAVLEVLTTGDDPIKVLAEDEHVYLIKHNIRGNKFPDMAREWICYRLFKHFKVSIPKADLLRFNPMMFQDEIIGLTGRFKEHIVFGSRWLQSRDELKDEFYAGRNDKKEKLVNPSELARILVMDLWLKNSDRQSLNLNMIVSKQKLYAIDHSATFDQEFLSRLAEPDKKEYFVQPGEVGDLIINSHYFKYYFKQYPKEFEQAGIALCRKIAGTDRTFLNKILSTLPESWQISTEEKQAIAEYLMFRKSKLEKLFIEHLNFGRK</sequence>
<keyword evidence="3" id="KW-1185">Reference proteome</keyword>
<accession>A0A521BMP7</accession>
<evidence type="ECO:0000313" key="3">
    <source>
        <dbReference type="Proteomes" id="UP000317557"/>
    </source>
</evidence>
<evidence type="ECO:0000313" key="2">
    <source>
        <dbReference type="EMBL" id="SMO48385.1"/>
    </source>
</evidence>
<reference evidence="2 3" key="1">
    <citation type="submission" date="2017-05" db="EMBL/GenBank/DDBJ databases">
        <authorList>
            <person name="Varghese N."/>
            <person name="Submissions S."/>
        </authorList>
    </citation>
    <scope>NUCLEOTIDE SEQUENCE [LARGE SCALE GENOMIC DNA]</scope>
    <source>
        <strain evidence="2 3">DSM 21985</strain>
    </source>
</reference>
<evidence type="ECO:0000259" key="1">
    <source>
        <dbReference type="Pfam" id="PF20613"/>
    </source>
</evidence>
<name>A0A521BMP7_9BACT</name>
<dbReference type="RefSeq" id="WP_142453396.1">
    <property type="nucleotide sequence ID" value="NZ_FXTP01000002.1"/>
</dbReference>
<dbReference type="OrthoDB" id="9786330at2"/>
<dbReference type="Proteomes" id="UP000317557">
    <property type="component" value="Unassembled WGS sequence"/>
</dbReference>
<feature type="domain" description="HipA-like kinase" evidence="1">
    <location>
        <begin position="23"/>
        <end position="170"/>
    </location>
</feature>
<proteinExistence type="predicted"/>
<dbReference type="Pfam" id="PF20613">
    <property type="entry name" value="HipA_2"/>
    <property type="match status" value="1"/>
</dbReference>
<dbReference type="AlphaFoldDB" id="A0A521BMP7"/>
<organism evidence="2 3">
    <name type="scientific">Gracilimonas mengyeensis</name>
    <dbReference type="NCBI Taxonomy" id="1302730"/>
    <lineage>
        <taxon>Bacteria</taxon>
        <taxon>Pseudomonadati</taxon>
        <taxon>Balneolota</taxon>
        <taxon>Balneolia</taxon>
        <taxon>Balneolales</taxon>
        <taxon>Balneolaceae</taxon>
        <taxon>Gracilimonas</taxon>
    </lineage>
</organism>
<gene>
    <name evidence="2" type="ORF">SAMN06265219_102404</name>
</gene>
<dbReference type="EMBL" id="FXTP01000002">
    <property type="protein sequence ID" value="SMO48385.1"/>
    <property type="molecule type" value="Genomic_DNA"/>
</dbReference>
<dbReference type="InterPro" id="IPR046748">
    <property type="entry name" value="HipA_2"/>
</dbReference>
<protein>
    <recommendedName>
        <fullName evidence="1">HipA-like kinase domain-containing protein</fullName>
    </recommendedName>
</protein>